<evidence type="ECO:0000313" key="3">
    <source>
        <dbReference type="Proteomes" id="UP000516320"/>
    </source>
</evidence>
<dbReference type="PANTHER" id="PTHR31435">
    <property type="entry name" value="PROTEIN NATD1"/>
    <property type="match status" value="1"/>
</dbReference>
<dbReference type="GO" id="GO:0016740">
    <property type="term" value="F:transferase activity"/>
    <property type="evidence" value="ECO:0007669"/>
    <property type="project" value="UniProtKB-KW"/>
</dbReference>
<reference evidence="2 3" key="1">
    <citation type="submission" date="2019-12" db="EMBL/GenBank/DDBJ databases">
        <title>Corynebacterium sp. nov., isolated from feces of the Anser Albifrons in China.</title>
        <authorList>
            <person name="Liu Q."/>
        </authorList>
    </citation>
    <scope>NUCLEOTIDE SEQUENCE [LARGE SCALE GENOMIC DNA]</scope>
    <source>
        <strain evidence="2 3">4H37-19</strain>
    </source>
</reference>
<dbReference type="Gene3D" id="3.40.630.30">
    <property type="match status" value="1"/>
</dbReference>
<name>A0A7H0SQV4_9CORY</name>
<dbReference type="PANTHER" id="PTHR31435:SF9">
    <property type="entry name" value="PROTEIN NATD1"/>
    <property type="match status" value="1"/>
</dbReference>
<gene>
    <name evidence="2" type="ORF">GP475_10020</name>
</gene>
<sequence>MCAMSTQVQHQPDNSRFVIMVDGQEAGLALYQESQGVRDFHHTEIYPQFQGQGLSSPLIKAALEDTKNVGLKIKPTCSAVEHFLRKEANAQFRALIAD</sequence>
<evidence type="ECO:0000259" key="1">
    <source>
        <dbReference type="PROSITE" id="PS51729"/>
    </source>
</evidence>
<dbReference type="PROSITE" id="PS51729">
    <property type="entry name" value="GNAT_YJDJ"/>
    <property type="match status" value="1"/>
</dbReference>
<dbReference type="AlphaFoldDB" id="A0A7H0SQV4"/>
<proteinExistence type="predicted"/>
<dbReference type="InterPro" id="IPR016181">
    <property type="entry name" value="Acyl_CoA_acyltransferase"/>
</dbReference>
<keyword evidence="2" id="KW-0808">Transferase</keyword>
<dbReference type="InterPro" id="IPR031165">
    <property type="entry name" value="GNAT_YJDJ"/>
</dbReference>
<dbReference type="InterPro" id="IPR045057">
    <property type="entry name" value="Gcn5-rel_NAT"/>
</dbReference>
<keyword evidence="3" id="KW-1185">Reference proteome</keyword>
<dbReference type="Proteomes" id="UP000516320">
    <property type="component" value="Chromosome"/>
</dbReference>
<accession>A0A7H0SQV4</accession>
<dbReference type="KEGG" id="cpoy:GP475_10020"/>
<dbReference type="SUPFAM" id="SSF55729">
    <property type="entry name" value="Acyl-CoA N-acyltransferases (Nat)"/>
    <property type="match status" value="1"/>
</dbReference>
<dbReference type="Pfam" id="PF14542">
    <property type="entry name" value="Acetyltransf_CG"/>
    <property type="match status" value="1"/>
</dbReference>
<evidence type="ECO:0000313" key="2">
    <source>
        <dbReference type="EMBL" id="QNQ90929.1"/>
    </source>
</evidence>
<dbReference type="CDD" id="cd04301">
    <property type="entry name" value="NAT_SF"/>
    <property type="match status" value="1"/>
</dbReference>
<dbReference type="EMBL" id="CP046884">
    <property type="protein sequence ID" value="QNQ90929.1"/>
    <property type="molecule type" value="Genomic_DNA"/>
</dbReference>
<feature type="domain" description="N-acetyltransferase" evidence="1">
    <location>
        <begin position="9"/>
        <end position="97"/>
    </location>
</feature>
<organism evidence="2 3">
    <name type="scientific">Corynebacterium poyangense</name>
    <dbReference type="NCBI Taxonomy" id="2684405"/>
    <lineage>
        <taxon>Bacteria</taxon>
        <taxon>Bacillati</taxon>
        <taxon>Actinomycetota</taxon>
        <taxon>Actinomycetes</taxon>
        <taxon>Mycobacteriales</taxon>
        <taxon>Corynebacteriaceae</taxon>
        <taxon>Corynebacterium</taxon>
    </lineage>
</organism>
<protein>
    <submittedName>
        <fullName evidence="2">N-acetyltransferase</fullName>
    </submittedName>
</protein>